<comment type="caution">
    <text evidence="2">The sequence shown here is derived from an EMBL/GenBank/DDBJ whole genome shotgun (WGS) entry which is preliminary data.</text>
</comment>
<name>A0A934VW70_9BACT</name>
<dbReference type="RefSeq" id="WP_200270651.1">
    <property type="nucleotide sequence ID" value="NZ_JAENIJ010000016.1"/>
</dbReference>
<dbReference type="EMBL" id="JAENIJ010000016">
    <property type="protein sequence ID" value="MBK1882980.1"/>
    <property type="molecule type" value="Genomic_DNA"/>
</dbReference>
<feature type="region of interest" description="Disordered" evidence="1">
    <location>
        <begin position="29"/>
        <end position="57"/>
    </location>
</feature>
<keyword evidence="3" id="KW-1185">Reference proteome</keyword>
<accession>A0A934VW70</accession>
<sequence>MISHSWKVGLISGIGGLCIGWLAHLASSSSTDSTDSAAEMRSSEPIRRQRERENQDAKTAARWIDRLEHDELANVTGEIPTEDFHAVLAGIMNNVWGKLSNEDYYRLQALIDEWAQRDSDGALAWVRSLRQPQQRSAGLSCIAAALAETDPQRAFDIYTEQDTVYFSLGREKLLKLITDLSQEATAAGPKALIELWKRIPKNGTNGTMGFSLNYPDGFDYAEMMDLMANEGIGLYQQSGDSNDKPIEPTSPLAEWAVKDPNAAFDYLVEKLGSGMRLDAYWSLTGKMKEKWGNEATQVWLGQQFASLDTTQRSDFLKGTMMLNYPGQLKSMIDHIPDPSTAQEARYEAMQAGIEKGLTNFDILTDLPTDQKLEVIERLRGYEDTNYLEKTLINWDIPRDRIDAILQHATEPNQTSGTN</sequence>
<organism evidence="2 3">
    <name type="scientific">Luteolibacter pohnpeiensis</name>
    <dbReference type="NCBI Taxonomy" id="454153"/>
    <lineage>
        <taxon>Bacteria</taxon>
        <taxon>Pseudomonadati</taxon>
        <taxon>Verrucomicrobiota</taxon>
        <taxon>Verrucomicrobiia</taxon>
        <taxon>Verrucomicrobiales</taxon>
        <taxon>Verrucomicrobiaceae</taxon>
        <taxon>Luteolibacter</taxon>
    </lineage>
</organism>
<evidence type="ECO:0000256" key="1">
    <source>
        <dbReference type="SAM" id="MobiDB-lite"/>
    </source>
</evidence>
<proteinExistence type="predicted"/>
<protein>
    <submittedName>
        <fullName evidence="2">Uncharacterized protein</fullName>
    </submittedName>
</protein>
<feature type="compositionally biased region" description="Basic and acidic residues" evidence="1">
    <location>
        <begin position="41"/>
        <end position="56"/>
    </location>
</feature>
<evidence type="ECO:0000313" key="3">
    <source>
        <dbReference type="Proteomes" id="UP000603141"/>
    </source>
</evidence>
<dbReference type="AlphaFoldDB" id="A0A934VW70"/>
<dbReference type="Proteomes" id="UP000603141">
    <property type="component" value="Unassembled WGS sequence"/>
</dbReference>
<gene>
    <name evidence="2" type="ORF">JIN85_11175</name>
</gene>
<reference evidence="2" key="1">
    <citation type="submission" date="2021-01" db="EMBL/GenBank/DDBJ databases">
        <title>Modified the classification status of verrucomicrobia.</title>
        <authorList>
            <person name="Feng X."/>
        </authorList>
    </citation>
    <scope>NUCLEOTIDE SEQUENCE</scope>
    <source>
        <strain evidence="2">KCTC 22041</strain>
    </source>
</reference>
<evidence type="ECO:0000313" key="2">
    <source>
        <dbReference type="EMBL" id="MBK1882980.1"/>
    </source>
</evidence>